<feature type="region of interest" description="Disordered" evidence="2">
    <location>
        <begin position="441"/>
        <end position="465"/>
    </location>
</feature>
<dbReference type="CDD" id="cd01647">
    <property type="entry name" value="RT_LTR"/>
    <property type="match status" value="1"/>
</dbReference>
<dbReference type="PROSITE" id="PS50878">
    <property type="entry name" value="RT_POL"/>
    <property type="match status" value="1"/>
</dbReference>
<keyword evidence="1" id="KW-0479">Metal-binding</keyword>
<protein>
    <submittedName>
        <fullName evidence="6">Uncharacterized protein K02A2.6-like</fullName>
    </submittedName>
</protein>
<gene>
    <name evidence="6" type="primary">LOC127751672</name>
</gene>
<dbReference type="InterPro" id="IPR043502">
    <property type="entry name" value="DNA/RNA_pol_sf"/>
</dbReference>
<feature type="compositionally biased region" description="Acidic residues" evidence="2">
    <location>
        <begin position="284"/>
        <end position="299"/>
    </location>
</feature>
<evidence type="ECO:0000313" key="6">
    <source>
        <dbReference type="RefSeq" id="XP_052131573.1"/>
    </source>
</evidence>
<feature type="region of interest" description="Disordered" evidence="2">
    <location>
        <begin position="264"/>
        <end position="299"/>
    </location>
</feature>
<dbReference type="SUPFAM" id="SSF56672">
    <property type="entry name" value="DNA/RNA polymerases"/>
    <property type="match status" value="1"/>
</dbReference>
<dbReference type="AlphaFoldDB" id="A0A9C6X9G2"/>
<dbReference type="Pfam" id="PF00078">
    <property type="entry name" value="RVT_1"/>
    <property type="match status" value="1"/>
</dbReference>
<dbReference type="KEGG" id="foc:127751672"/>
<dbReference type="PANTHER" id="PTHR37984:SF11">
    <property type="entry name" value="INTEGRASE CATALYTIC DOMAIN-CONTAINING PROTEIN"/>
    <property type="match status" value="1"/>
</dbReference>
<dbReference type="Gene3D" id="3.30.70.270">
    <property type="match status" value="2"/>
</dbReference>
<evidence type="ECO:0000259" key="4">
    <source>
        <dbReference type="PROSITE" id="PS50878"/>
    </source>
</evidence>
<dbReference type="InterPro" id="IPR000477">
    <property type="entry name" value="RT_dom"/>
</dbReference>
<keyword evidence="1" id="KW-0862">Zinc</keyword>
<proteinExistence type="predicted"/>
<reference evidence="6" key="1">
    <citation type="submission" date="2025-08" db="UniProtKB">
        <authorList>
            <consortium name="RefSeq"/>
        </authorList>
    </citation>
    <scope>IDENTIFICATION</scope>
    <source>
        <tissue evidence="6">Whole organism</tissue>
    </source>
</reference>
<accession>A0A9C6X9G2</accession>
<name>A0A9C6X9G2_FRAOC</name>
<dbReference type="RefSeq" id="XP_052131573.1">
    <property type="nucleotide sequence ID" value="XM_052275613.1"/>
</dbReference>
<evidence type="ECO:0000259" key="3">
    <source>
        <dbReference type="PROSITE" id="PS50158"/>
    </source>
</evidence>
<dbReference type="PROSITE" id="PS50158">
    <property type="entry name" value="ZF_CCHC"/>
    <property type="match status" value="1"/>
</dbReference>
<keyword evidence="1" id="KW-0863">Zinc-finger</keyword>
<dbReference type="GeneID" id="127751672"/>
<dbReference type="InterPro" id="IPR050951">
    <property type="entry name" value="Retrovirus_Pol_polyprotein"/>
</dbReference>
<dbReference type="GO" id="GO:0003676">
    <property type="term" value="F:nucleic acid binding"/>
    <property type="evidence" value="ECO:0007669"/>
    <property type="project" value="InterPro"/>
</dbReference>
<feature type="compositionally biased region" description="Basic residues" evidence="2">
    <location>
        <begin position="268"/>
        <end position="277"/>
    </location>
</feature>
<dbReference type="SMART" id="SM00343">
    <property type="entry name" value="ZnF_C2HC"/>
    <property type="match status" value="2"/>
</dbReference>
<dbReference type="Gene3D" id="4.10.60.10">
    <property type="entry name" value="Zinc finger, CCHC-type"/>
    <property type="match status" value="1"/>
</dbReference>
<dbReference type="PANTHER" id="PTHR37984">
    <property type="entry name" value="PROTEIN CBG26694"/>
    <property type="match status" value="1"/>
</dbReference>
<dbReference type="GO" id="GO:0071897">
    <property type="term" value="P:DNA biosynthetic process"/>
    <property type="evidence" value="ECO:0007669"/>
    <property type="project" value="UniProtKB-ARBA"/>
</dbReference>
<dbReference type="InterPro" id="IPR036875">
    <property type="entry name" value="Znf_CCHC_sf"/>
</dbReference>
<dbReference type="Proteomes" id="UP000504606">
    <property type="component" value="Unplaced"/>
</dbReference>
<dbReference type="SUPFAM" id="SSF57756">
    <property type="entry name" value="Retrovirus zinc finger-like domains"/>
    <property type="match status" value="1"/>
</dbReference>
<dbReference type="Pfam" id="PF00098">
    <property type="entry name" value="zf-CCHC"/>
    <property type="match status" value="1"/>
</dbReference>
<feature type="domain" description="CCHC-type" evidence="3">
    <location>
        <begin position="223"/>
        <end position="235"/>
    </location>
</feature>
<dbReference type="GO" id="GO:0008270">
    <property type="term" value="F:zinc ion binding"/>
    <property type="evidence" value="ECO:0007669"/>
    <property type="project" value="UniProtKB-KW"/>
</dbReference>
<organism evidence="5 6">
    <name type="scientific">Frankliniella occidentalis</name>
    <name type="common">Western flower thrips</name>
    <name type="synonym">Euthrips occidentalis</name>
    <dbReference type="NCBI Taxonomy" id="133901"/>
    <lineage>
        <taxon>Eukaryota</taxon>
        <taxon>Metazoa</taxon>
        <taxon>Ecdysozoa</taxon>
        <taxon>Arthropoda</taxon>
        <taxon>Hexapoda</taxon>
        <taxon>Insecta</taxon>
        <taxon>Pterygota</taxon>
        <taxon>Neoptera</taxon>
        <taxon>Paraneoptera</taxon>
        <taxon>Thysanoptera</taxon>
        <taxon>Terebrantia</taxon>
        <taxon>Thripoidea</taxon>
        <taxon>Thripidae</taxon>
        <taxon>Frankliniella</taxon>
    </lineage>
</organism>
<keyword evidence="5" id="KW-1185">Reference proteome</keyword>
<dbReference type="Gene3D" id="3.10.10.10">
    <property type="entry name" value="HIV Type 1 Reverse Transcriptase, subunit A, domain 1"/>
    <property type="match status" value="1"/>
</dbReference>
<sequence>MAHQEGNSLSQLKFRDDPLSAGPKWKKWKRSFQIWMFGRQELANNSLLKRARLLEKAGPEVQDVFFNVVGDIDITQQPVLVPGAAAQPDPYEQAIAILDEFFLPRSNEPYETEVFRGMTMIPNEPVDAFVSRLREQAARCNFSDVDREIRDQLLKAVPWAEVRKDCYKLALQRPLTLVDVQQEARLHQKVQQEQAALASATEAVNRLQVSSKKKQPNNKGNSCYRCGEKGHYAKDRSCPAWGKTCESCGVRNHMATVCRNANKDNEKKKKKGKKKERVQHLQEDSEGSSSEDSDDDEEGGEYNYLFLVASMEEEDELVTVKVGGVDLDMLVDSGSKKTNCIPVKTWEDLKRKGIVCTSQKKEDRSVFNYGGEDPLKVKGHFVASIQTKAGKVLENVLFKVMDVKQHAVPIMSKIVATKLGFLKIDPEGKLCQIEEVKKEDLNGDTEKTQDPKKTEDPKTQKTEKKPVLEQVVTKEKIRLGFPGVFTNILGRFNKYQVSIHADDTIKPVVCREPRLPLSRRKALEACVEEMQKDGVVEVATGPTTWVSRPHLVPKKKSGWRMVVDMRNVNAALLRERYPIPTREEMLCKISGSKWFSSLDFKWCYLQFELKEDVRNLTTFVTHFGMFRFKRMAFGLSIAAEVCQRAMEDLKKEALRNIPAEVKEELRKVLEENNMCMEDCIIIFIDDWLVHAPTAWAHNRLLHAVIKTIQNGGMTLNFEKCIFGASSVDFVGCKISQNGYQPLEDSVSVVKNFRQPTSKSEVHSFCGLATYFSIYVPEFAKIIAPLRKLLKSGAHFVWGQEQEEAFQKWPWEP</sequence>
<evidence type="ECO:0000313" key="5">
    <source>
        <dbReference type="Proteomes" id="UP000504606"/>
    </source>
</evidence>
<dbReference type="InterPro" id="IPR043128">
    <property type="entry name" value="Rev_trsase/Diguanyl_cyclase"/>
</dbReference>
<dbReference type="OrthoDB" id="5985374at2759"/>
<evidence type="ECO:0000256" key="1">
    <source>
        <dbReference type="PROSITE-ProRule" id="PRU00047"/>
    </source>
</evidence>
<dbReference type="InterPro" id="IPR001878">
    <property type="entry name" value="Znf_CCHC"/>
</dbReference>
<feature type="domain" description="Reverse transcriptase" evidence="4">
    <location>
        <begin position="533"/>
        <end position="734"/>
    </location>
</feature>
<evidence type="ECO:0000256" key="2">
    <source>
        <dbReference type="SAM" id="MobiDB-lite"/>
    </source>
</evidence>